<dbReference type="RefSeq" id="WP_090379368.1">
    <property type="nucleotide sequence ID" value="NZ_FNLC01000001.1"/>
</dbReference>
<keyword evidence="3" id="KW-1185">Reference proteome</keyword>
<dbReference type="AlphaFoldDB" id="A0A1H1CM35"/>
<organism evidence="2 3">
    <name type="scientific">Natronobacterium texcoconense</name>
    <dbReference type="NCBI Taxonomy" id="1095778"/>
    <lineage>
        <taxon>Archaea</taxon>
        <taxon>Methanobacteriati</taxon>
        <taxon>Methanobacteriota</taxon>
        <taxon>Stenosarchaea group</taxon>
        <taxon>Halobacteria</taxon>
        <taxon>Halobacteriales</taxon>
        <taxon>Natrialbaceae</taxon>
        <taxon>Natronobacterium</taxon>
    </lineage>
</organism>
<sequence>MSQDWPVDPDGEEGSEGMRKYDMRIIADKVDEEEDFPMVVSEFVEEYGDHPIRINHEEVVAMREIFEYVDAEEFEEILDMHKAVGAAMREGNFWKYHPQGEDPEKVPA</sequence>
<name>A0A1H1CM35_NATTX</name>
<gene>
    <name evidence="2" type="ORF">SAMN04489842_1458</name>
</gene>
<dbReference type="STRING" id="1095778.SAMN04489842_1458"/>
<evidence type="ECO:0000313" key="2">
    <source>
        <dbReference type="EMBL" id="SDQ65305.1"/>
    </source>
</evidence>
<accession>A0A1H1CM35</accession>
<dbReference type="Proteomes" id="UP000198848">
    <property type="component" value="Unassembled WGS sequence"/>
</dbReference>
<protein>
    <submittedName>
        <fullName evidence="2">Uncharacterized protein</fullName>
    </submittedName>
</protein>
<feature type="region of interest" description="Disordered" evidence="1">
    <location>
        <begin position="1"/>
        <end position="20"/>
    </location>
</feature>
<dbReference type="EMBL" id="FNLC01000001">
    <property type="protein sequence ID" value="SDQ65305.1"/>
    <property type="molecule type" value="Genomic_DNA"/>
</dbReference>
<dbReference type="OrthoDB" id="284200at2157"/>
<evidence type="ECO:0000313" key="3">
    <source>
        <dbReference type="Proteomes" id="UP000198848"/>
    </source>
</evidence>
<dbReference type="InterPro" id="IPR043903">
    <property type="entry name" value="DUF5785"/>
</dbReference>
<reference evidence="3" key="1">
    <citation type="submission" date="2016-10" db="EMBL/GenBank/DDBJ databases">
        <authorList>
            <person name="Varghese N."/>
            <person name="Submissions S."/>
        </authorList>
    </citation>
    <scope>NUCLEOTIDE SEQUENCE [LARGE SCALE GENOMIC DNA]</scope>
    <source>
        <strain evidence="3">DSM 24767</strain>
    </source>
</reference>
<evidence type="ECO:0000256" key="1">
    <source>
        <dbReference type="SAM" id="MobiDB-lite"/>
    </source>
</evidence>
<proteinExistence type="predicted"/>
<dbReference type="Pfam" id="PF19098">
    <property type="entry name" value="DUF5785"/>
    <property type="match status" value="1"/>
</dbReference>